<accession>A0A6P1YIJ8</accession>
<reference evidence="4 5" key="1">
    <citation type="submission" date="2020-02" db="EMBL/GenBank/DDBJ databases">
        <authorList>
            <person name="Li G."/>
        </authorList>
    </citation>
    <scope>NUCLEOTIDE SEQUENCE [LARGE SCALE GENOMIC DNA]</scope>
    <source>
        <strain evidence="4 5">DSM 102029</strain>
    </source>
</reference>
<protein>
    <submittedName>
        <fullName evidence="4">WYL domain-containing protein</fullName>
    </submittedName>
</protein>
<dbReference type="PIRSF" id="PIRSF015558">
    <property type="entry name" value="Txn_reg_DeoR_prd"/>
    <property type="match status" value="1"/>
</dbReference>
<dbReference type="InterPro" id="IPR051534">
    <property type="entry name" value="CBASS_pafABC_assoc_protein"/>
</dbReference>
<name>A0A6P1YIJ8_9HYPH</name>
<keyword evidence="5" id="KW-1185">Reference proteome</keyword>
<dbReference type="Proteomes" id="UP000464751">
    <property type="component" value="Chromosome"/>
</dbReference>
<evidence type="ECO:0000313" key="4">
    <source>
        <dbReference type="EMBL" id="QIB32945.1"/>
    </source>
</evidence>
<dbReference type="InterPro" id="IPR026881">
    <property type="entry name" value="WYL_dom"/>
</dbReference>
<organism evidence="4 5">
    <name type="scientific">Ancylobacter pratisalsi</name>
    <dbReference type="NCBI Taxonomy" id="1745854"/>
    <lineage>
        <taxon>Bacteria</taxon>
        <taxon>Pseudomonadati</taxon>
        <taxon>Pseudomonadota</taxon>
        <taxon>Alphaproteobacteria</taxon>
        <taxon>Hyphomicrobiales</taxon>
        <taxon>Xanthobacteraceae</taxon>
        <taxon>Ancylobacter</taxon>
    </lineage>
</organism>
<dbReference type="InterPro" id="IPR016634">
    <property type="entry name" value="CapW-like"/>
</dbReference>
<feature type="domain" description="DNA-binding transcriptional repressor CapW winged helix-turn-helix" evidence="3">
    <location>
        <begin position="12"/>
        <end position="91"/>
    </location>
</feature>
<feature type="domain" description="WYL" evidence="1">
    <location>
        <begin position="126"/>
        <end position="192"/>
    </location>
</feature>
<dbReference type="Pfam" id="PF26107">
    <property type="entry name" value="BrxR_CTD"/>
    <property type="match status" value="1"/>
</dbReference>
<evidence type="ECO:0000259" key="3">
    <source>
        <dbReference type="Pfam" id="PF26109"/>
    </source>
</evidence>
<dbReference type="Pfam" id="PF26109">
    <property type="entry name" value="WHD_BrxR"/>
    <property type="match status" value="1"/>
</dbReference>
<evidence type="ECO:0000259" key="1">
    <source>
        <dbReference type="Pfam" id="PF13280"/>
    </source>
</evidence>
<dbReference type="InterPro" id="IPR059019">
    <property type="entry name" value="WHD_CapW"/>
</dbReference>
<dbReference type="PANTHER" id="PTHR34580">
    <property type="match status" value="1"/>
</dbReference>
<dbReference type="RefSeq" id="WP_163074030.1">
    <property type="nucleotide sequence ID" value="NZ_CP048630.1"/>
</dbReference>
<dbReference type="PROSITE" id="PS52050">
    <property type="entry name" value="WYL"/>
    <property type="match status" value="1"/>
</dbReference>
<evidence type="ECO:0000313" key="5">
    <source>
        <dbReference type="Proteomes" id="UP000464751"/>
    </source>
</evidence>
<dbReference type="Pfam" id="PF13280">
    <property type="entry name" value="WYL"/>
    <property type="match status" value="1"/>
</dbReference>
<dbReference type="AlphaFoldDB" id="A0A6P1YIJ8"/>
<dbReference type="KEGG" id="apra:G3A50_03880"/>
<sequence>MDENGERRRWGVQRRLEFIDFRLFWDGRFNRSDLSATFAISAQQASADISQYEKISPANLRYDRAEKAYIRTDGFSPAFIGQTIERYLLQLVAIENRWMRPEDTWFDAIPPVEVITLGRRPTDPTVLLRVLDAIRKRQEIDIGYASLTGSVQPSRTIAPHALAHSAGRWYVRSWSKDHNDFRDYNLNRIAAVSDNRPAAIDPTLDFEWVHKINLDIRPNPKLSPERRAAVAAEHGMTDGRLLRPCRLSLSFYLMSEYNLDVEAGVLKPEKQQIVLQNRDEVTQARALSRQMSIEALTRALQVN</sequence>
<evidence type="ECO:0000259" key="2">
    <source>
        <dbReference type="Pfam" id="PF26107"/>
    </source>
</evidence>
<gene>
    <name evidence="4" type="ORF">G3A50_03880</name>
</gene>
<dbReference type="InterPro" id="IPR059020">
    <property type="entry name" value="CapW_CTD"/>
</dbReference>
<feature type="domain" description="DNA-binding transcriptional repressor CapW C-terminal dimerisation" evidence="2">
    <location>
        <begin position="212"/>
        <end position="281"/>
    </location>
</feature>
<dbReference type="EMBL" id="CP048630">
    <property type="protein sequence ID" value="QIB32945.1"/>
    <property type="molecule type" value="Genomic_DNA"/>
</dbReference>
<dbReference type="PANTHER" id="PTHR34580:SF3">
    <property type="entry name" value="PROTEIN PAFB"/>
    <property type="match status" value="1"/>
</dbReference>
<proteinExistence type="predicted"/>